<accession>A0A0D9X3I5</accession>
<protein>
    <submittedName>
        <fullName evidence="2">Uncharacterized protein</fullName>
    </submittedName>
</protein>
<reference evidence="2 3" key="1">
    <citation type="submission" date="2012-08" db="EMBL/GenBank/DDBJ databases">
        <title>Oryza genome evolution.</title>
        <authorList>
            <person name="Wing R.A."/>
        </authorList>
    </citation>
    <scope>NUCLEOTIDE SEQUENCE</scope>
</reference>
<feature type="region of interest" description="Disordered" evidence="1">
    <location>
        <begin position="118"/>
        <end position="157"/>
    </location>
</feature>
<dbReference type="EnsemblPlants" id="LPERR08G00580.1">
    <property type="protein sequence ID" value="LPERR08G00580.1"/>
    <property type="gene ID" value="LPERR08G00580"/>
</dbReference>
<feature type="compositionally biased region" description="Basic and acidic residues" evidence="1">
    <location>
        <begin position="145"/>
        <end position="157"/>
    </location>
</feature>
<dbReference type="Proteomes" id="UP000032180">
    <property type="component" value="Chromosome 8"/>
</dbReference>
<organism evidence="2 3">
    <name type="scientific">Leersia perrieri</name>
    <dbReference type="NCBI Taxonomy" id="77586"/>
    <lineage>
        <taxon>Eukaryota</taxon>
        <taxon>Viridiplantae</taxon>
        <taxon>Streptophyta</taxon>
        <taxon>Embryophyta</taxon>
        <taxon>Tracheophyta</taxon>
        <taxon>Spermatophyta</taxon>
        <taxon>Magnoliopsida</taxon>
        <taxon>Liliopsida</taxon>
        <taxon>Poales</taxon>
        <taxon>Poaceae</taxon>
        <taxon>BOP clade</taxon>
        <taxon>Oryzoideae</taxon>
        <taxon>Oryzeae</taxon>
        <taxon>Oryzinae</taxon>
        <taxon>Leersia</taxon>
    </lineage>
</organism>
<reference evidence="3" key="2">
    <citation type="submission" date="2013-12" db="EMBL/GenBank/DDBJ databases">
        <authorList>
            <person name="Yu Y."/>
            <person name="Lee S."/>
            <person name="de Baynast K."/>
            <person name="Wissotski M."/>
            <person name="Liu L."/>
            <person name="Talag J."/>
            <person name="Goicoechea J."/>
            <person name="Angelova A."/>
            <person name="Jetty R."/>
            <person name="Kudrna D."/>
            <person name="Golser W."/>
            <person name="Rivera L."/>
            <person name="Zhang J."/>
            <person name="Wing R."/>
        </authorList>
    </citation>
    <scope>NUCLEOTIDE SEQUENCE</scope>
</reference>
<sequence>MRSSTCSTMKVTADAVDVASCTLRRTRRTTPRSNSGDLGGAAAQGGGSVFLGFTQRSGSTCGGGNVFGRGSRKHSWRSRARRVLSSCFAFFACILFHCHLDRRPCGWPGPRTAAARASQGNLETTVGERVEGQQRCCRRRRRSEQRHGDRGRESSST</sequence>
<reference evidence="2" key="3">
    <citation type="submission" date="2015-04" db="UniProtKB">
        <authorList>
            <consortium name="EnsemblPlants"/>
        </authorList>
    </citation>
    <scope>IDENTIFICATION</scope>
</reference>
<dbReference type="AlphaFoldDB" id="A0A0D9X3I5"/>
<evidence type="ECO:0000256" key="1">
    <source>
        <dbReference type="SAM" id="MobiDB-lite"/>
    </source>
</evidence>
<name>A0A0D9X3I5_9ORYZ</name>
<dbReference type="Gramene" id="LPERR08G00580.1">
    <property type="protein sequence ID" value="LPERR08G00580.1"/>
    <property type="gene ID" value="LPERR08G00580"/>
</dbReference>
<proteinExistence type="predicted"/>
<keyword evidence="3" id="KW-1185">Reference proteome</keyword>
<evidence type="ECO:0000313" key="3">
    <source>
        <dbReference type="Proteomes" id="UP000032180"/>
    </source>
</evidence>
<evidence type="ECO:0000313" key="2">
    <source>
        <dbReference type="EnsemblPlants" id="LPERR08G00580.1"/>
    </source>
</evidence>
<dbReference type="HOGENOM" id="CLU_1680465_0_0_1"/>